<evidence type="ECO:0000259" key="4">
    <source>
        <dbReference type="Pfam" id="PF20736"/>
    </source>
</evidence>
<dbReference type="eggNOG" id="COG3533">
    <property type="taxonomic scope" value="Bacteria"/>
</dbReference>
<evidence type="ECO:0000256" key="1">
    <source>
        <dbReference type="SAM" id="SignalP"/>
    </source>
</evidence>
<accession>E8RP17</accession>
<dbReference type="Pfam" id="PF07944">
    <property type="entry name" value="Beta-AFase-like_GH127_cat"/>
    <property type="match status" value="1"/>
</dbReference>
<dbReference type="Pfam" id="PF20736">
    <property type="entry name" value="Glyco_hydro127M"/>
    <property type="match status" value="1"/>
</dbReference>
<evidence type="ECO:0000313" key="6">
    <source>
        <dbReference type="Proteomes" id="UP000001492"/>
    </source>
</evidence>
<dbReference type="AlphaFoldDB" id="E8RP17"/>
<evidence type="ECO:0000313" key="5">
    <source>
        <dbReference type="EMBL" id="ADU12987.1"/>
    </source>
</evidence>
<dbReference type="GO" id="GO:0005975">
    <property type="term" value="P:carbohydrate metabolic process"/>
    <property type="evidence" value="ECO:0007669"/>
    <property type="project" value="InterPro"/>
</dbReference>
<dbReference type="InterPro" id="IPR046544">
    <property type="entry name" value="GH146_SB_dom"/>
</dbReference>
<protein>
    <recommendedName>
        <fullName evidence="7">Glycoside hydrolase family 127 protein</fullName>
    </recommendedName>
</protein>
<keyword evidence="6" id="KW-1185">Reference proteome</keyword>
<sequence>MQGWTRRGVTAAGLGMAVGVSAAGAVTPDPISATPFPLSQVRLKPSIFLTSIEANQRYLLSLSPDRFLHNFRKGAGLEPKGEVYGGWEARGIAGHSLGHYLSGLSLMYAQTGKPEFRDRAAHVLSELKTIQAKHSDGYAGGTTVGRNGQEVDGKVVYEELRKGDIRTSGFDLNGGWVPLYTYHKVFAGALDAHQYAGLADALIVATGLGDYLGTILESLSDAQIQEILRAEHGGLTESYAELYARTKNQRWLTLSQRLRHRAIVDPLAAGHDELAGKHANTQIPKIVGSARLFELTQNADDARIARFFWQTVSRDHSYVIGGNSDHEHFGAPRQLASRLDQQTCEACNSYNMLRLTRHLYGWSGDAALFDFYERTHLNHIMSQQDPQTGMFTYFTGLASGLGRVHSDPTNDFWCCVGSGMESHSKHGESIYWKRGEGVAVNLYYASTLNAPETQLEMETAFPLSDQVVITVHKAPKALDLRVPGWCDTPVLRVNGKAAGVGQGGYLRLTGLKNGDRIELCLAMHVRVEAMPDDAKLIAFLSGPLVLAGDLGPSDQPWEGVDPALVSDETAPQLVAAGGLHQYRLGTQGKPGDLSLQPFFLQHRNRTAVYFRRFGSAEWVGEEAVWRQAAKDRVDMAARTVDSIRLGEQQPETDHAFDGTPNTATITHIAERGRLIQKGYLAFDLKTAEGPLVLQVAYAGRDRNKSFRLLVEGQVLATETLSGEPTMARNVITYPLPAALTAGKTKVRVRLEADRDQWANVYEARILKRAPAQTT</sequence>
<dbReference type="PANTHER" id="PTHR31151:SF0">
    <property type="entry name" value="PROLINE-TRNA LIGASE (DUF1680)"/>
    <property type="match status" value="1"/>
</dbReference>
<feature type="domain" description="Non-reducing end beta-L-arabinofuranosidase-like GH127 middle" evidence="4">
    <location>
        <begin position="438"/>
        <end position="523"/>
    </location>
</feature>
<dbReference type="Pfam" id="PF20620">
    <property type="entry name" value="DUF6805"/>
    <property type="match status" value="1"/>
</dbReference>
<organism evidence="5 6">
    <name type="scientific">Asticcacaulis excentricus (strain ATCC 15261 / DSM 4724 / KCTC 12464 / NCIMB 9791 / VKM B-1370 / CB 48)</name>
    <dbReference type="NCBI Taxonomy" id="573065"/>
    <lineage>
        <taxon>Bacteria</taxon>
        <taxon>Pseudomonadati</taxon>
        <taxon>Pseudomonadota</taxon>
        <taxon>Alphaproteobacteria</taxon>
        <taxon>Caulobacterales</taxon>
        <taxon>Caulobacteraceae</taxon>
        <taxon>Asticcacaulis</taxon>
    </lineage>
</organism>
<feature type="signal peptide" evidence="1">
    <location>
        <begin position="1"/>
        <end position="22"/>
    </location>
</feature>
<evidence type="ECO:0008006" key="7">
    <source>
        <dbReference type="Google" id="ProtNLM"/>
    </source>
</evidence>
<dbReference type="RefSeq" id="WP_013478819.1">
    <property type="nucleotide sequence ID" value="NC_014816.1"/>
</dbReference>
<dbReference type="HOGENOM" id="CLU_008033_1_0_5"/>
<gene>
    <name evidence="5" type="ordered locus">Astex_1314</name>
</gene>
<dbReference type="Proteomes" id="UP000001492">
    <property type="component" value="Chromosome 1"/>
</dbReference>
<proteinExistence type="predicted"/>
<keyword evidence="1" id="KW-0732">Signal</keyword>
<feature type="domain" description="Non-reducing end beta-L-arabinofuranosidase-like GH127 catalytic" evidence="2">
    <location>
        <begin position="40"/>
        <end position="427"/>
    </location>
</feature>
<feature type="domain" description="Glycoside hydrolase GH146 substrate-binding" evidence="3">
    <location>
        <begin position="635"/>
        <end position="766"/>
    </location>
</feature>
<reference evidence="6" key="1">
    <citation type="submission" date="2010-12" db="EMBL/GenBank/DDBJ databases">
        <title>Complete sequence of chromosome 1 of Asticcacaulis excentricus CB 48.</title>
        <authorList>
            <consortium name="US DOE Joint Genome Institute"/>
            <person name="Lucas S."/>
            <person name="Copeland A."/>
            <person name="Lapidus A."/>
            <person name="Cheng J.-F."/>
            <person name="Bruce D."/>
            <person name="Goodwin L."/>
            <person name="Pitluck S."/>
            <person name="Teshima H."/>
            <person name="Davenport K."/>
            <person name="Detter J.C."/>
            <person name="Han C."/>
            <person name="Tapia R."/>
            <person name="Land M."/>
            <person name="Hauser L."/>
            <person name="Jeffries C."/>
            <person name="Kyrpides N."/>
            <person name="Ivanova N."/>
            <person name="Ovchinnikova G."/>
            <person name="Brun Y.V."/>
            <person name="Woyke T."/>
        </authorList>
    </citation>
    <scope>NUCLEOTIDE SEQUENCE [LARGE SCALE GENOMIC DNA]</scope>
    <source>
        <strain evidence="6">ATCC 15261 / DSM 4724 / KCTC 12464 / NCIMB 9791 / VKM B-1370 / CB 48</strain>
    </source>
</reference>
<dbReference type="KEGG" id="aex:Astex_1314"/>
<dbReference type="STRING" id="573065.Astex_1314"/>
<evidence type="ECO:0000259" key="3">
    <source>
        <dbReference type="Pfam" id="PF20620"/>
    </source>
</evidence>
<feature type="chain" id="PRO_5003226645" description="Glycoside hydrolase family 127 protein" evidence="1">
    <location>
        <begin position="23"/>
        <end position="774"/>
    </location>
</feature>
<evidence type="ECO:0000259" key="2">
    <source>
        <dbReference type="Pfam" id="PF07944"/>
    </source>
</evidence>
<name>E8RP17_ASTEC</name>
<dbReference type="InterPro" id="IPR012878">
    <property type="entry name" value="Beta-AFase-like_GH127_cat"/>
</dbReference>
<dbReference type="PANTHER" id="PTHR31151">
    <property type="entry name" value="PROLINE-TRNA LIGASE (DUF1680)"/>
    <property type="match status" value="1"/>
</dbReference>
<dbReference type="InterPro" id="IPR049046">
    <property type="entry name" value="Beta-AFase-like_GH127_middle"/>
</dbReference>
<dbReference type="SUPFAM" id="SSF48208">
    <property type="entry name" value="Six-hairpin glycosidases"/>
    <property type="match status" value="1"/>
</dbReference>
<dbReference type="OrthoDB" id="9757939at2"/>
<dbReference type="EMBL" id="CP002395">
    <property type="protein sequence ID" value="ADU12987.1"/>
    <property type="molecule type" value="Genomic_DNA"/>
</dbReference>
<dbReference type="InterPro" id="IPR008928">
    <property type="entry name" value="6-hairpin_glycosidase_sf"/>
</dbReference>